<dbReference type="Proteomes" id="UP000821845">
    <property type="component" value="Chromosome 1"/>
</dbReference>
<organism evidence="1 2">
    <name type="scientific">Hyalomma asiaticum</name>
    <name type="common">Tick</name>
    <dbReference type="NCBI Taxonomy" id="266040"/>
    <lineage>
        <taxon>Eukaryota</taxon>
        <taxon>Metazoa</taxon>
        <taxon>Ecdysozoa</taxon>
        <taxon>Arthropoda</taxon>
        <taxon>Chelicerata</taxon>
        <taxon>Arachnida</taxon>
        <taxon>Acari</taxon>
        <taxon>Parasitiformes</taxon>
        <taxon>Ixodida</taxon>
        <taxon>Ixodoidea</taxon>
        <taxon>Ixodidae</taxon>
        <taxon>Hyalomminae</taxon>
        <taxon>Hyalomma</taxon>
    </lineage>
</organism>
<evidence type="ECO:0000313" key="1">
    <source>
        <dbReference type="EMBL" id="KAH6946537.1"/>
    </source>
</evidence>
<name>A0ACB7TMF3_HYAAI</name>
<dbReference type="EMBL" id="CM023481">
    <property type="protein sequence ID" value="KAH6946537.1"/>
    <property type="molecule type" value="Genomic_DNA"/>
</dbReference>
<protein>
    <submittedName>
        <fullName evidence="1">Uncharacterized protein</fullName>
    </submittedName>
</protein>
<reference evidence="1" key="1">
    <citation type="submission" date="2020-05" db="EMBL/GenBank/DDBJ databases">
        <title>Large-scale comparative analyses of tick genomes elucidate their genetic diversity and vector capacities.</title>
        <authorList>
            <person name="Jia N."/>
            <person name="Wang J."/>
            <person name="Shi W."/>
            <person name="Du L."/>
            <person name="Sun Y."/>
            <person name="Zhan W."/>
            <person name="Jiang J."/>
            <person name="Wang Q."/>
            <person name="Zhang B."/>
            <person name="Ji P."/>
            <person name="Sakyi L.B."/>
            <person name="Cui X."/>
            <person name="Yuan T."/>
            <person name="Jiang B."/>
            <person name="Yang W."/>
            <person name="Lam T.T.-Y."/>
            <person name="Chang Q."/>
            <person name="Ding S."/>
            <person name="Wang X."/>
            <person name="Zhu J."/>
            <person name="Ruan X."/>
            <person name="Zhao L."/>
            <person name="Wei J."/>
            <person name="Que T."/>
            <person name="Du C."/>
            <person name="Cheng J."/>
            <person name="Dai P."/>
            <person name="Han X."/>
            <person name="Huang E."/>
            <person name="Gao Y."/>
            <person name="Liu J."/>
            <person name="Shao H."/>
            <person name="Ye R."/>
            <person name="Li L."/>
            <person name="Wei W."/>
            <person name="Wang X."/>
            <person name="Wang C."/>
            <person name="Yang T."/>
            <person name="Huo Q."/>
            <person name="Li W."/>
            <person name="Guo W."/>
            <person name="Chen H."/>
            <person name="Zhou L."/>
            <person name="Ni X."/>
            <person name="Tian J."/>
            <person name="Zhou Y."/>
            <person name="Sheng Y."/>
            <person name="Liu T."/>
            <person name="Pan Y."/>
            <person name="Xia L."/>
            <person name="Li J."/>
            <person name="Zhao F."/>
            <person name="Cao W."/>
        </authorList>
    </citation>
    <scope>NUCLEOTIDE SEQUENCE</scope>
    <source>
        <strain evidence="1">Hyas-2018</strain>
    </source>
</reference>
<keyword evidence="2" id="KW-1185">Reference proteome</keyword>
<proteinExistence type="predicted"/>
<evidence type="ECO:0000313" key="2">
    <source>
        <dbReference type="Proteomes" id="UP000821845"/>
    </source>
</evidence>
<sequence>MFQEGCRHRLAGTVQRCLKAKSQWWLRQSQRPKQAKETQVFKRRCLNRCKQPNTKEQWKRAATLEHRAKGPTKSRQKEAKRPGERLMRGLLQIRLRSGATASDRVPTFTLKRTGHHHTPAVLAHLEVPVHLVFPRTSRCGLDAEAFEGIGRGMARSDEAVIAAQAGRGNRTFSVKDDDHQVYLPSLPTERILANTVFVHGDPRTRPFRKERVGHTWCAR</sequence>
<comment type="caution">
    <text evidence="1">The sequence shown here is derived from an EMBL/GenBank/DDBJ whole genome shotgun (WGS) entry which is preliminary data.</text>
</comment>
<gene>
    <name evidence="1" type="ORF">HPB50_013832</name>
</gene>
<accession>A0ACB7TMF3</accession>